<dbReference type="FunFam" id="3.30.70.270:FF:000001">
    <property type="entry name" value="Diguanylate cyclase domain protein"/>
    <property type="match status" value="1"/>
</dbReference>
<dbReference type="InterPro" id="IPR029787">
    <property type="entry name" value="Nucleotide_cyclase"/>
</dbReference>
<dbReference type="InterPro" id="IPR043128">
    <property type="entry name" value="Rev_trsase/Diguanyl_cyclase"/>
</dbReference>
<dbReference type="SUPFAM" id="SSF55073">
    <property type="entry name" value="Nucleotide cyclase"/>
    <property type="match status" value="1"/>
</dbReference>
<evidence type="ECO:0000256" key="1">
    <source>
        <dbReference type="PROSITE-ProRule" id="PRU00169"/>
    </source>
</evidence>
<comment type="caution">
    <text evidence="5">The sequence shown here is derived from an EMBL/GenBank/DDBJ whole genome shotgun (WGS) entry which is preliminary data.</text>
</comment>
<accession>A0A9D8KCY7</accession>
<dbReference type="PROSITE" id="PS50887">
    <property type="entry name" value="GGDEF"/>
    <property type="match status" value="1"/>
</dbReference>
<proteinExistence type="predicted"/>
<dbReference type="Gene3D" id="3.40.50.2300">
    <property type="match status" value="1"/>
</dbReference>
<keyword evidence="2" id="KW-0175">Coiled coil</keyword>
<evidence type="ECO:0000313" key="6">
    <source>
        <dbReference type="Proteomes" id="UP000809273"/>
    </source>
</evidence>
<dbReference type="EMBL" id="JAFGIX010000027">
    <property type="protein sequence ID" value="MBN1572736.1"/>
    <property type="molecule type" value="Genomic_DNA"/>
</dbReference>
<feature type="domain" description="Response regulatory" evidence="3">
    <location>
        <begin position="7"/>
        <end position="124"/>
    </location>
</feature>
<dbReference type="InterPro" id="IPR001789">
    <property type="entry name" value="Sig_transdc_resp-reg_receiver"/>
</dbReference>
<dbReference type="CDD" id="cd01949">
    <property type="entry name" value="GGDEF"/>
    <property type="match status" value="1"/>
</dbReference>
<dbReference type="InterPro" id="IPR011006">
    <property type="entry name" value="CheY-like_superfamily"/>
</dbReference>
<dbReference type="PANTHER" id="PTHR45138:SF9">
    <property type="entry name" value="DIGUANYLATE CYCLASE DGCM-RELATED"/>
    <property type="match status" value="1"/>
</dbReference>
<sequence>MVGSPLVVLLIEDDAGYAKFVEEVISDVKLFSLKLFLAGDFKEGFDRLSKERIDVILLDLNLPDSSGLDTFTNLKDLFPDIPIVIISSIEDEDLAYRAVSEGAQDYIFKTEMVPAILARTLRYAVERKHFQEKLRESEERVRAQYKNIPIPTFTLKSEDGDFVLIDFNDAAPKIAGEEITGLLGKRAGRLLQDEPEILRDIGKCFKNKASVKREYLYKFRTIGLTKYLSATYSYVPPDLVIVHAEDITDRKIAEERLKKSRIELELRVKERTIQLVKVNVELKKEISERKKAEDALRRLSITDSLTNLYNQRHFHKNLEIEITRAKRMLYPLVVLLFDLDDFKEYNDTYGHLAGDSVLKSVGSIMRRSIRNGVDTAYRFGGDEFAVILPHTKEGDAMNMANRISEEVVNSIEDIGISVGIASLDNLETVEDFINTADRDMYSQKRARKKKMKQS</sequence>
<feature type="coiled-coil region" evidence="2">
    <location>
        <begin position="275"/>
        <end position="302"/>
    </location>
</feature>
<reference evidence="5" key="1">
    <citation type="journal article" date="2021" name="Environ. Microbiol.">
        <title>Genomic characterization of three novel Desulfobacterota classes expand the metabolic and phylogenetic diversity of the phylum.</title>
        <authorList>
            <person name="Murphy C.L."/>
            <person name="Biggerstaff J."/>
            <person name="Eichhorn A."/>
            <person name="Ewing E."/>
            <person name="Shahan R."/>
            <person name="Soriano D."/>
            <person name="Stewart S."/>
            <person name="VanMol K."/>
            <person name="Walker R."/>
            <person name="Walters P."/>
            <person name="Elshahed M.S."/>
            <person name="Youssef N.H."/>
        </authorList>
    </citation>
    <scope>NUCLEOTIDE SEQUENCE</scope>
    <source>
        <strain evidence="5">Zod_Metabat.24</strain>
    </source>
</reference>
<dbReference type="Gene3D" id="3.30.70.270">
    <property type="match status" value="1"/>
</dbReference>
<reference evidence="5" key="2">
    <citation type="submission" date="2021-01" db="EMBL/GenBank/DDBJ databases">
        <authorList>
            <person name="Hahn C.R."/>
            <person name="Youssef N.H."/>
            <person name="Elshahed M."/>
        </authorList>
    </citation>
    <scope>NUCLEOTIDE SEQUENCE</scope>
    <source>
        <strain evidence="5">Zod_Metabat.24</strain>
    </source>
</reference>
<name>A0A9D8KCY7_9DELT</name>
<dbReference type="InterPro" id="IPR035965">
    <property type="entry name" value="PAS-like_dom_sf"/>
</dbReference>
<dbReference type="Proteomes" id="UP000809273">
    <property type="component" value="Unassembled WGS sequence"/>
</dbReference>
<evidence type="ECO:0000313" key="5">
    <source>
        <dbReference type="EMBL" id="MBN1572736.1"/>
    </source>
</evidence>
<dbReference type="SMART" id="SM00448">
    <property type="entry name" value="REC"/>
    <property type="match status" value="1"/>
</dbReference>
<dbReference type="AlphaFoldDB" id="A0A9D8KCY7"/>
<dbReference type="NCBIfam" id="TIGR00254">
    <property type="entry name" value="GGDEF"/>
    <property type="match status" value="1"/>
</dbReference>
<protein>
    <submittedName>
        <fullName evidence="5">Diguanylate cyclase</fullName>
    </submittedName>
</protein>
<dbReference type="GO" id="GO:0000160">
    <property type="term" value="P:phosphorelay signal transduction system"/>
    <property type="evidence" value="ECO:0007669"/>
    <property type="project" value="InterPro"/>
</dbReference>
<feature type="modified residue" description="4-aspartylphosphate" evidence="1">
    <location>
        <position position="59"/>
    </location>
</feature>
<dbReference type="PANTHER" id="PTHR45138">
    <property type="entry name" value="REGULATORY COMPONENTS OF SENSORY TRANSDUCTION SYSTEM"/>
    <property type="match status" value="1"/>
</dbReference>
<dbReference type="InterPro" id="IPR050469">
    <property type="entry name" value="Diguanylate_Cyclase"/>
</dbReference>
<dbReference type="SMART" id="SM00267">
    <property type="entry name" value="GGDEF"/>
    <property type="match status" value="1"/>
</dbReference>
<dbReference type="GO" id="GO:0052621">
    <property type="term" value="F:diguanylate cyclase activity"/>
    <property type="evidence" value="ECO:0007669"/>
    <property type="project" value="TreeGrafter"/>
</dbReference>
<dbReference type="InterPro" id="IPR000160">
    <property type="entry name" value="GGDEF_dom"/>
</dbReference>
<evidence type="ECO:0000259" key="3">
    <source>
        <dbReference type="PROSITE" id="PS50110"/>
    </source>
</evidence>
<keyword evidence="1" id="KW-0597">Phosphoprotein</keyword>
<dbReference type="Pfam" id="PF00072">
    <property type="entry name" value="Response_reg"/>
    <property type="match status" value="1"/>
</dbReference>
<dbReference type="PROSITE" id="PS50110">
    <property type="entry name" value="RESPONSE_REGULATORY"/>
    <property type="match status" value="1"/>
</dbReference>
<evidence type="ECO:0000256" key="2">
    <source>
        <dbReference type="SAM" id="Coils"/>
    </source>
</evidence>
<dbReference type="SUPFAM" id="SSF52172">
    <property type="entry name" value="CheY-like"/>
    <property type="match status" value="1"/>
</dbReference>
<feature type="domain" description="GGDEF" evidence="4">
    <location>
        <begin position="330"/>
        <end position="454"/>
    </location>
</feature>
<gene>
    <name evidence="5" type="ORF">JW984_06000</name>
</gene>
<organism evidence="5 6">
    <name type="scientific">Candidatus Zymogenus saltonus</name>
    <dbReference type="NCBI Taxonomy" id="2844893"/>
    <lineage>
        <taxon>Bacteria</taxon>
        <taxon>Deltaproteobacteria</taxon>
        <taxon>Candidatus Zymogenia</taxon>
        <taxon>Candidatus Zymogeniales</taxon>
        <taxon>Candidatus Zymogenaceae</taxon>
        <taxon>Candidatus Zymogenus</taxon>
    </lineage>
</organism>
<dbReference type="CDD" id="cd00156">
    <property type="entry name" value="REC"/>
    <property type="match status" value="1"/>
</dbReference>
<dbReference type="SUPFAM" id="SSF55785">
    <property type="entry name" value="PYP-like sensor domain (PAS domain)"/>
    <property type="match status" value="1"/>
</dbReference>
<dbReference type="Pfam" id="PF00990">
    <property type="entry name" value="GGDEF"/>
    <property type="match status" value="1"/>
</dbReference>
<dbReference type="Gene3D" id="3.30.450.20">
    <property type="entry name" value="PAS domain"/>
    <property type="match status" value="1"/>
</dbReference>
<evidence type="ECO:0000259" key="4">
    <source>
        <dbReference type="PROSITE" id="PS50887"/>
    </source>
</evidence>